<sequence length="280" mass="31236">MSTTIAIAGISSTLALLIAKLLLQQPDVHIRGSSRNINKIPDDLKSNSRISLVQSDPYDTETLRTLVRGCSVVICCYFSSNEVMLETQKSLIDLCEKEGIPRYIASDYTADYHKLDPTDLGIKNFTNDIGVHILVGHLIETFLDIFEVWYPEANELRYWGTGNEKWDLTSYWTAAEYVAAVALDPNASGFFKFRGDHKSIVEIANDVELVTGCKQVLKSKGPLTVLEKRLDGAGNIEQTLSASQYFTLTGKISFGDNIDNAKYPSVKPEAFSDVLRRRLK</sequence>
<dbReference type="PANTHER" id="PTHR47706">
    <property type="entry name" value="NMRA-LIKE FAMILY PROTEIN"/>
    <property type="match status" value="1"/>
</dbReference>
<keyword evidence="7" id="KW-1185">Reference proteome</keyword>
<comment type="similarity">
    <text evidence="1">Belongs to the NmrA-type oxidoreductase family. Isoflavone reductase subfamily.</text>
</comment>
<gene>
    <name evidence="6" type="ORF">COCCADRAFT_6116</name>
</gene>
<protein>
    <recommendedName>
        <fullName evidence="5">NAD(P)-binding domain-containing protein</fullName>
    </recommendedName>
</protein>
<feature type="signal peptide" evidence="4">
    <location>
        <begin position="1"/>
        <end position="15"/>
    </location>
</feature>
<feature type="chain" id="PRO_5012542595" description="NAD(P)-binding domain-containing protein" evidence="4">
    <location>
        <begin position="16"/>
        <end position="280"/>
    </location>
</feature>
<dbReference type="eggNOG" id="ENOG502S5YP">
    <property type="taxonomic scope" value="Eukaryota"/>
</dbReference>
<dbReference type="EMBL" id="KI964642">
    <property type="protein sequence ID" value="EUC32069.1"/>
    <property type="molecule type" value="Genomic_DNA"/>
</dbReference>
<dbReference type="InterPro" id="IPR036291">
    <property type="entry name" value="NAD(P)-bd_dom_sf"/>
</dbReference>
<dbReference type="PANTHER" id="PTHR47706:SF9">
    <property type="entry name" value="NMRA-LIKE DOMAIN-CONTAINING PROTEIN-RELATED"/>
    <property type="match status" value="1"/>
</dbReference>
<keyword evidence="4" id="KW-0732">Signal</keyword>
<dbReference type="InterPro" id="IPR016040">
    <property type="entry name" value="NAD(P)-bd_dom"/>
</dbReference>
<evidence type="ECO:0000256" key="1">
    <source>
        <dbReference type="ARBA" id="ARBA00005725"/>
    </source>
</evidence>
<accession>W6Y9H1</accession>
<evidence type="ECO:0000256" key="2">
    <source>
        <dbReference type="ARBA" id="ARBA00022857"/>
    </source>
</evidence>
<dbReference type="STRING" id="930089.W6Y9H1"/>
<dbReference type="RefSeq" id="XP_007713594.1">
    <property type="nucleotide sequence ID" value="XM_007715404.1"/>
</dbReference>
<dbReference type="Pfam" id="PF13460">
    <property type="entry name" value="NAD_binding_10"/>
    <property type="match status" value="1"/>
</dbReference>
<dbReference type="SUPFAM" id="SSF51735">
    <property type="entry name" value="NAD(P)-binding Rossmann-fold domains"/>
    <property type="match status" value="1"/>
</dbReference>
<evidence type="ECO:0000313" key="6">
    <source>
        <dbReference type="EMBL" id="EUC32069.1"/>
    </source>
</evidence>
<dbReference type="KEGG" id="bze:COCCADRAFT_6116"/>
<keyword evidence="3" id="KW-0560">Oxidoreductase</keyword>
<organism evidence="6 7">
    <name type="scientific">Cochliobolus carbonum (strain 26-R-13)</name>
    <name type="common">Maize leaf spot fungus</name>
    <name type="synonym">Bipolaris zeicola</name>
    <dbReference type="NCBI Taxonomy" id="930089"/>
    <lineage>
        <taxon>Eukaryota</taxon>
        <taxon>Fungi</taxon>
        <taxon>Dikarya</taxon>
        <taxon>Ascomycota</taxon>
        <taxon>Pezizomycotina</taxon>
        <taxon>Dothideomycetes</taxon>
        <taxon>Pleosporomycetidae</taxon>
        <taxon>Pleosporales</taxon>
        <taxon>Pleosporineae</taxon>
        <taxon>Pleosporaceae</taxon>
        <taxon>Bipolaris</taxon>
    </lineage>
</organism>
<keyword evidence="2" id="KW-0521">NADP</keyword>
<evidence type="ECO:0000259" key="5">
    <source>
        <dbReference type="Pfam" id="PF13460"/>
    </source>
</evidence>
<evidence type="ECO:0000313" key="7">
    <source>
        <dbReference type="Proteomes" id="UP000053841"/>
    </source>
</evidence>
<reference evidence="6 7" key="1">
    <citation type="journal article" date="2013" name="PLoS Genet.">
        <title>Comparative genome structure, secondary metabolite, and effector coding capacity across Cochliobolus pathogens.</title>
        <authorList>
            <person name="Condon B.J."/>
            <person name="Leng Y."/>
            <person name="Wu D."/>
            <person name="Bushley K.E."/>
            <person name="Ohm R.A."/>
            <person name="Otillar R."/>
            <person name="Martin J."/>
            <person name="Schackwitz W."/>
            <person name="Grimwood J."/>
            <person name="MohdZainudin N."/>
            <person name="Xue C."/>
            <person name="Wang R."/>
            <person name="Manning V.A."/>
            <person name="Dhillon B."/>
            <person name="Tu Z.J."/>
            <person name="Steffenson B.J."/>
            <person name="Salamov A."/>
            <person name="Sun H."/>
            <person name="Lowry S."/>
            <person name="LaButti K."/>
            <person name="Han J."/>
            <person name="Copeland A."/>
            <person name="Lindquist E."/>
            <person name="Barry K."/>
            <person name="Schmutz J."/>
            <person name="Baker S.E."/>
            <person name="Ciuffetti L.M."/>
            <person name="Grigoriev I.V."/>
            <person name="Zhong S."/>
            <person name="Turgeon B.G."/>
        </authorList>
    </citation>
    <scope>NUCLEOTIDE SEQUENCE [LARGE SCALE GENOMIC DNA]</scope>
    <source>
        <strain evidence="6 7">26-R-13</strain>
    </source>
</reference>
<dbReference type="Proteomes" id="UP000053841">
    <property type="component" value="Unassembled WGS sequence"/>
</dbReference>
<dbReference type="HOGENOM" id="CLU_079104_1_1_1"/>
<dbReference type="InterPro" id="IPR051609">
    <property type="entry name" value="NmrA/Isoflavone_reductase-like"/>
</dbReference>
<feature type="domain" description="NAD(P)-binding" evidence="5">
    <location>
        <begin position="13"/>
        <end position="107"/>
    </location>
</feature>
<evidence type="ECO:0000256" key="3">
    <source>
        <dbReference type="ARBA" id="ARBA00023002"/>
    </source>
</evidence>
<proteinExistence type="inferred from homology"/>
<dbReference type="Gene3D" id="3.40.50.720">
    <property type="entry name" value="NAD(P)-binding Rossmann-like Domain"/>
    <property type="match status" value="1"/>
</dbReference>
<name>W6Y9H1_COCC2</name>
<dbReference type="GO" id="GO:0016491">
    <property type="term" value="F:oxidoreductase activity"/>
    <property type="evidence" value="ECO:0007669"/>
    <property type="project" value="UniProtKB-KW"/>
</dbReference>
<dbReference type="OrthoDB" id="419598at2759"/>
<dbReference type="GeneID" id="19150311"/>
<dbReference type="AlphaFoldDB" id="W6Y9H1"/>
<evidence type="ECO:0000256" key="4">
    <source>
        <dbReference type="SAM" id="SignalP"/>
    </source>
</evidence>